<reference evidence="2 3" key="1">
    <citation type="journal article" date="2022" name="Nat. Genet.">
        <title>Improved pea reference genome and pan-genome highlight genomic features and evolutionary characteristics.</title>
        <authorList>
            <person name="Yang T."/>
            <person name="Liu R."/>
            <person name="Luo Y."/>
            <person name="Hu S."/>
            <person name="Wang D."/>
            <person name="Wang C."/>
            <person name="Pandey M.K."/>
            <person name="Ge S."/>
            <person name="Xu Q."/>
            <person name="Li N."/>
            <person name="Li G."/>
            <person name="Huang Y."/>
            <person name="Saxena R.K."/>
            <person name="Ji Y."/>
            <person name="Li M."/>
            <person name="Yan X."/>
            <person name="He Y."/>
            <person name="Liu Y."/>
            <person name="Wang X."/>
            <person name="Xiang C."/>
            <person name="Varshney R.K."/>
            <person name="Ding H."/>
            <person name="Gao S."/>
            <person name="Zong X."/>
        </authorList>
    </citation>
    <scope>NUCLEOTIDE SEQUENCE [LARGE SCALE GENOMIC DNA]</scope>
    <source>
        <strain evidence="2 3">cv. Zhongwan 6</strain>
    </source>
</reference>
<dbReference type="EMBL" id="JAMSHJ010000007">
    <property type="protein sequence ID" value="KAI5382889.1"/>
    <property type="molecule type" value="Genomic_DNA"/>
</dbReference>
<name>A0A9D4VFH1_PEA</name>
<organism evidence="2 3">
    <name type="scientific">Pisum sativum</name>
    <name type="common">Garden pea</name>
    <name type="synonym">Lathyrus oleraceus</name>
    <dbReference type="NCBI Taxonomy" id="3888"/>
    <lineage>
        <taxon>Eukaryota</taxon>
        <taxon>Viridiplantae</taxon>
        <taxon>Streptophyta</taxon>
        <taxon>Embryophyta</taxon>
        <taxon>Tracheophyta</taxon>
        <taxon>Spermatophyta</taxon>
        <taxon>Magnoliopsida</taxon>
        <taxon>eudicotyledons</taxon>
        <taxon>Gunneridae</taxon>
        <taxon>Pentapetalae</taxon>
        <taxon>rosids</taxon>
        <taxon>fabids</taxon>
        <taxon>Fabales</taxon>
        <taxon>Fabaceae</taxon>
        <taxon>Papilionoideae</taxon>
        <taxon>50 kb inversion clade</taxon>
        <taxon>NPAAA clade</taxon>
        <taxon>Hologalegina</taxon>
        <taxon>IRL clade</taxon>
        <taxon>Fabeae</taxon>
        <taxon>Lathyrus</taxon>
    </lineage>
</organism>
<dbReference type="AlphaFoldDB" id="A0A9D4VFH1"/>
<evidence type="ECO:0000313" key="3">
    <source>
        <dbReference type="Proteomes" id="UP001058974"/>
    </source>
</evidence>
<keyword evidence="3" id="KW-1185">Reference proteome</keyword>
<gene>
    <name evidence="2" type="ORF">KIW84_070341</name>
</gene>
<proteinExistence type="predicted"/>
<accession>A0A9D4VFH1</accession>
<dbReference type="Proteomes" id="UP001058974">
    <property type="component" value="Chromosome 7"/>
</dbReference>
<feature type="compositionally biased region" description="Basic and acidic residues" evidence="1">
    <location>
        <begin position="88"/>
        <end position="102"/>
    </location>
</feature>
<comment type="caution">
    <text evidence="2">The sequence shown here is derived from an EMBL/GenBank/DDBJ whole genome shotgun (WGS) entry which is preliminary data.</text>
</comment>
<protein>
    <submittedName>
        <fullName evidence="2">Uncharacterized protein</fullName>
    </submittedName>
</protein>
<dbReference type="Gramene" id="Psat07G0034100-T1">
    <property type="protein sequence ID" value="KAI5382889.1"/>
    <property type="gene ID" value="KIW84_070341"/>
</dbReference>
<sequence>MVQILPAAVVAPMYFSEKNQVGVINQWSQLQAQFFTSDSHGSACCGNLESRSIGYPFSHSLEVMPRPTKATVANGECYHVTVNKTINKHKDQPRREVDDHNPRSSAVDGSLVDKRPGVHPETYIKRSTFFSWIKSWWPFQKSNAKADDSTAYQNKVTSNLEDFKLPELDQHASNLENPFAATEQSTSSAYSVFVCLQQPYTG</sequence>
<evidence type="ECO:0000313" key="2">
    <source>
        <dbReference type="EMBL" id="KAI5382889.1"/>
    </source>
</evidence>
<evidence type="ECO:0000256" key="1">
    <source>
        <dbReference type="SAM" id="MobiDB-lite"/>
    </source>
</evidence>
<feature type="region of interest" description="Disordered" evidence="1">
    <location>
        <begin position="87"/>
        <end position="112"/>
    </location>
</feature>